<proteinExistence type="predicted"/>
<gene>
    <name evidence="4" type="ORF">PsAD2_00450</name>
</gene>
<dbReference type="InterPro" id="IPR002641">
    <property type="entry name" value="PNPLA_dom"/>
</dbReference>
<evidence type="ECO:0000259" key="3">
    <source>
        <dbReference type="PROSITE" id="PS51635"/>
    </source>
</evidence>
<dbReference type="InterPro" id="IPR016035">
    <property type="entry name" value="Acyl_Trfase/lysoPLipase"/>
</dbReference>
<evidence type="ECO:0000256" key="2">
    <source>
        <dbReference type="PROSITE-ProRule" id="PRU01161"/>
    </source>
</evidence>
<comment type="caution">
    <text evidence="4">The sequence shown here is derived from an EMBL/GenBank/DDBJ whole genome shotgun (WGS) entry which is preliminary data.</text>
</comment>
<dbReference type="OrthoDB" id="8728704at2"/>
<accession>A0A161VAS3</accession>
<feature type="short sequence motif" description="GXSXG" evidence="2">
    <location>
        <begin position="85"/>
        <end position="89"/>
    </location>
</feature>
<dbReference type="Pfam" id="PF01734">
    <property type="entry name" value="Patatin"/>
    <property type="match status" value="1"/>
</dbReference>
<comment type="caution">
    <text evidence="2">Lacks conserved residue(s) required for the propagation of feature annotation.</text>
</comment>
<evidence type="ECO:0000256" key="1">
    <source>
        <dbReference type="ARBA" id="ARBA00023098"/>
    </source>
</evidence>
<reference evidence="4 5" key="1">
    <citation type="journal article" date="2016" name="Front. Microbiol.">
        <title>Comparative Genomic Analysis Reveals a Diverse Repertoire of Genes Involved in Prokaryote-Eukaryote Interactions within the Pseudovibrio Genus.</title>
        <authorList>
            <person name="Romano S."/>
            <person name="Fernandez-Guerra A."/>
            <person name="Reen F.J."/>
            <person name="Glockner F.O."/>
            <person name="Crowley S.P."/>
            <person name="O'Sullivan O."/>
            <person name="Cotter P.D."/>
            <person name="Adams C."/>
            <person name="Dobson A.D."/>
            <person name="O'Gara F."/>
        </authorList>
    </citation>
    <scope>NUCLEOTIDE SEQUENCE [LARGE SCALE GENOMIC DNA]</scope>
    <source>
        <strain evidence="4 5">Ad2</strain>
    </source>
</reference>
<dbReference type="InterPro" id="IPR024282">
    <property type="entry name" value="DUF3376"/>
</dbReference>
<dbReference type="GO" id="GO:0016787">
    <property type="term" value="F:hydrolase activity"/>
    <property type="evidence" value="ECO:0007669"/>
    <property type="project" value="UniProtKB-UniRule"/>
</dbReference>
<dbReference type="STRING" id="989403.SAMN05421798_10554"/>
<feature type="active site" description="Proton acceptor" evidence="2">
    <location>
        <position position="322"/>
    </location>
</feature>
<dbReference type="Proteomes" id="UP000076577">
    <property type="component" value="Unassembled WGS sequence"/>
</dbReference>
<name>A0A161VAS3_9HYPH</name>
<dbReference type="AlphaFoldDB" id="A0A161VAS3"/>
<sequence length="792" mass="89792">MRQLELRLGLVLYGGVSLAIYMHGVTRELLNLQRASRALHRVLKERLQGVEIDLELDGSVQAYYDLLESFSPKLDMRVVIDAISGVSAGGINAIMLARALAHDLPLKHHSDLWLTLADVNKLANEMYGFRKYAKPAVAPLVDKLLLLMGRDVSNNAETRSKLRDFLSSNWFTAPFSGERFAGWMVKACKAMDEYDRGTTLIPSGQRLELFVTLTDFYGVTRRIALRDPEFVEELDHRRILKFSAHHKVPGGLESQMGSDYIPDLVFAARATSSFPGAFKPMRIAEMDSILAANDLEWNNKDAFIKDILHAHHDEKGDRIFMDGGLVMNKPFEPLIESIAHRSAEREVVRRLLYLDPKPLALGAVPAEPKPPGFFRSVFASLSRLPHNRPIGDELQEIVNINMKVQRLKEVADAALPMVRREVRVLLGKHGYLPETERDFSGIHQGADLAAMEQAGFANAGYLQLRLRHLAQRLASLIFLLSDTQQAEEGSGWTQERVEELVVNALTFSQKVGGEVQLDQAKTLSELKRLDVDYRVRQLRFLIEQINTFYHHEEIVGSIECVRHLDAFKRDLYLQITHLRSRYSRVFYGKQTIHLAELLKKTGQRRNAVGEVLGLLFVRMGLPDLDRLTDSIVFEGVERLGGLRVAQEILEAYIGFPFFDTSMFPVQQALNAFELRKIEVGRISPIDAQLLCPGGVQLKGAQLQMFGAFFNEGWREHDYLWGRLNAAEQLVRLLRDVYDTHDGTVQRIKPEGDGHLRILLNEILDEEEGHLKTQSKLIQTCRERIDTVFSKSC</sequence>
<dbReference type="Gene3D" id="3.40.1090.10">
    <property type="entry name" value="Cytosolic phospholipase A2 catalytic domain"/>
    <property type="match status" value="1"/>
</dbReference>
<dbReference type="InterPro" id="IPR019894">
    <property type="entry name" value="Patatin-related_protein"/>
</dbReference>
<dbReference type="Pfam" id="PF11856">
    <property type="entry name" value="DUF3376"/>
    <property type="match status" value="1"/>
</dbReference>
<evidence type="ECO:0000313" key="5">
    <source>
        <dbReference type="Proteomes" id="UP000076577"/>
    </source>
</evidence>
<protein>
    <submittedName>
        <fullName evidence="4">Patatin-like phospholipase</fullName>
    </submittedName>
</protein>
<feature type="domain" description="PNPLA" evidence="3">
    <location>
        <begin position="10"/>
        <end position="335"/>
    </location>
</feature>
<dbReference type="RefSeq" id="WP_068001557.1">
    <property type="nucleotide sequence ID" value="NZ_FOFM01000005.1"/>
</dbReference>
<feature type="active site" description="Nucleophile" evidence="2">
    <location>
        <position position="87"/>
    </location>
</feature>
<evidence type="ECO:0000313" key="4">
    <source>
        <dbReference type="EMBL" id="KZL21164.1"/>
    </source>
</evidence>
<keyword evidence="5" id="KW-1185">Reference proteome</keyword>
<keyword evidence="2" id="KW-0378">Hydrolase</keyword>
<organism evidence="4 5">
    <name type="scientific">Pseudovibrio axinellae</name>
    <dbReference type="NCBI Taxonomy" id="989403"/>
    <lineage>
        <taxon>Bacteria</taxon>
        <taxon>Pseudomonadati</taxon>
        <taxon>Pseudomonadota</taxon>
        <taxon>Alphaproteobacteria</taxon>
        <taxon>Hyphomicrobiales</taxon>
        <taxon>Stappiaceae</taxon>
        <taxon>Pseudovibrio</taxon>
    </lineage>
</organism>
<keyword evidence="1 2" id="KW-0443">Lipid metabolism</keyword>
<dbReference type="NCBIfam" id="TIGR03607">
    <property type="entry name" value="patatin-like protein"/>
    <property type="match status" value="1"/>
</dbReference>
<keyword evidence="2" id="KW-0442">Lipid degradation</keyword>
<dbReference type="EMBL" id="LMCB01000004">
    <property type="protein sequence ID" value="KZL21164.1"/>
    <property type="molecule type" value="Genomic_DNA"/>
</dbReference>
<dbReference type="PROSITE" id="PS51635">
    <property type="entry name" value="PNPLA"/>
    <property type="match status" value="1"/>
</dbReference>
<feature type="short sequence motif" description="DGA/G" evidence="2">
    <location>
        <begin position="322"/>
        <end position="324"/>
    </location>
</feature>
<dbReference type="PATRIC" id="fig|989403.3.peg.475"/>
<dbReference type="GO" id="GO:0016042">
    <property type="term" value="P:lipid catabolic process"/>
    <property type="evidence" value="ECO:0007669"/>
    <property type="project" value="UniProtKB-UniRule"/>
</dbReference>
<dbReference type="SUPFAM" id="SSF52151">
    <property type="entry name" value="FabD/lysophospholipase-like"/>
    <property type="match status" value="1"/>
</dbReference>